<dbReference type="GO" id="GO:0008234">
    <property type="term" value="F:cysteine-type peptidase activity"/>
    <property type="evidence" value="ECO:0007669"/>
    <property type="project" value="InterPro"/>
</dbReference>
<dbReference type="InterPro" id="IPR038765">
    <property type="entry name" value="Papain-like_cys_pep_sf"/>
</dbReference>
<evidence type="ECO:0000259" key="4">
    <source>
        <dbReference type="PROSITE" id="PS50600"/>
    </source>
</evidence>
<evidence type="ECO:0000313" key="6">
    <source>
        <dbReference type="Proteomes" id="UP000193144"/>
    </source>
</evidence>
<evidence type="ECO:0000256" key="3">
    <source>
        <dbReference type="ARBA" id="ARBA00022801"/>
    </source>
</evidence>
<protein>
    <recommendedName>
        <fullName evidence="4">Ubiquitin-like protease family profile domain-containing protein</fullName>
    </recommendedName>
</protein>
<dbReference type="GO" id="GO:0006508">
    <property type="term" value="P:proteolysis"/>
    <property type="evidence" value="ECO:0007669"/>
    <property type="project" value="UniProtKB-KW"/>
</dbReference>
<gene>
    <name evidence="5" type="ORF">BCR34DRAFT_587151</name>
</gene>
<dbReference type="Proteomes" id="UP000193144">
    <property type="component" value="Unassembled WGS sequence"/>
</dbReference>
<sequence length="283" mass="32837">MRDRGLFLHSDRSGLGGHVPMTKTNPPLTQRRYSIDVNTKGWHRQWYDEATSCKETEPPAIRTPRTPRLLSLTLRELGAWSWLRDNVIGVAFELISRSRECKENHIEVANPMVSQVLHSVWREHDEGVRDLAYFKTEFDRFQDKYWIFLPTNDAYGSDDATETVGKHWSLIAYNRVKGTAHYIDSMWDENDVSQAITGLHVVEGLSLLLSEEFNFQIESETPNQYLQNQCKEDIGPCGPFIIAMVDHYILAIKETNAHDDVEDQDFGIEEDFADEWYFDSRFV</sequence>
<evidence type="ECO:0000313" key="5">
    <source>
        <dbReference type="EMBL" id="ORY12523.1"/>
    </source>
</evidence>
<dbReference type="Pfam" id="PF02902">
    <property type="entry name" value="Peptidase_C48"/>
    <property type="match status" value="1"/>
</dbReference>
<keyword evidence="6" id="KW-1185">Reference proteome</keyword>
<proteinExistence type="inferred from homology"/>
<dbReference type="OrthoDB" id="3687719at2759"/>
<keyword evidence="2" id="KW-0645">Protease</keyword>
<dbReference type="SUPFAM" id="SSF54001">
    <property type="entry name" value="Cysteine proteinases"/>
    <property type="match status" value="1"/>
</dbReference>
<evidence type="ECO:0000256" key="2">
    <source>
        <dbReference type="ARBA" id="ARBA00022670"/>
    </source>
</evidence>
<organism evidence="5 6">
    <name type="scientific">Clohesyomyces aquaticus</name>
    <dbReference type="NCBI Taxonomy" id="1231657"/>
    <lineage>
        <taxon>Eukaryota</taxon>
        <taxon>Fungi</taxon>
        <taxon>Dikarya</taxon>
        <taxon>Ascomycota</taxon>
        <taxon>Pezizomycotina</taxon>
        <taxon>Dothideomycetes</taxon>
        <taxon>Pleosporomycetidae</taxon>
        <taxon>Pleosporales</taxon>
        <taxon>Lindgomycetaceae</taxon>
        <taxon>Clohesyomyces</taxon>
    </lineage>
</organism>
<comment type="caution">
    <text evidence="5">The sequence shown here is derived from an EMBL/GenBank/DDBJ whole genome shotgun (WGS) entry which is preliminary data.</text>
</comment>
<dbReference type="GO" id="GO:0019783">
    <property type="term" value="F:ubiquitin-like protein peptidase activity"/>
    <property type="evidence" value="ECO:0007669"/>
    <property type="project" value="UniProtKB-ARBA"/>
</dbReference>
<dbReference type="AlphaFoldDB" id="A0A1Y1ZQJ9"/>
<dbReference type="Gene3D" id="3.40.395.10">
    <property type="entry name" value="Adenoviral Proteinase, Chain A"/>
    <property type="match status" value="1"/>
</dbReference>
<dbReference type="InterPro" id="IPR003653">
    <property type="entry name" value="Peptidase_C48_C"/>
</dbReference>
<keyword evidence="3" id="KW-0378">Hydrolase</keyword>
<accession>A0A1Y1ZQJ9</accession>
<name>A0A1Y1ZQJ9_9PLEO</name>
<reference evidence="5 6" key="1">
    <citation type="submission" date="2016-07" db="EMBL/GenBank/DDBJ databases">
        <title>Pervasive Adenine N6-methylation of Active Genes in Fungi.</title>
        <authorList>
            <consortium name="DOE Joint Genome Institute"/>
            <person name="Mondo S.J."/>
            <person name="Dannebaum R.O."/>
            <person name="Kuo R.C."/>
            <person name="Labutti K."/>
            <person name="Haridas S."/>
            <person name="Kuo A."/>
            <person name="Salamov A."/>
            <person name="Ahrendt S.R."/>
            <person name="Lipzen A."/>
            <person name="Sullivan W."/>
            <person name="Andreopoulos W.B."/>
            <person name="Clum A."/>
            <person name="Lindquist E."/>
            <person name="Daum C."/>
            <person name="Ramamoorthy G.K."/>
            <person name="Gryganskyi A."/>
            <person name="Culley D."/>
            <person name="Magnuson J.K."/>
            <person name="James T.Y."/>
            <person name="O'Malley M.A."/>
            <person name="Stajich J.E."/>
            <person name="Spatafora J.W."/>
            <person name="Visel A."/>
            <person name="Grigoriev I.V."/>
        </authorList>
    </citation>
    <scope>NUCLEOTIDE SEQUENCE [LARGE SCALE GENOMIC DNA]</scope>
    <source>
        <strain evidence="5 6">CBS 115471</strain>
    </source>
</reference>
<feature type="domain" description="Ubiquitin-like protease family profile" evidence="4">
    <location>
        <begin position="62"/>
        <end position="248"/>
    </location>
</feature>
<comment type="similarity">
    <text evidence="1">Belongs to the peptidase C48 family.</text>
</comment>
<dbReference type="PROSITE" id="PS50600">
    <property type="entry name" value="ULP_PROTEASE"/>
    <property type="match status" value="1"/>
</dbReference>
<dbReference type="EMBL" id="MCFA01000050">
    <property type="protein sequence ID" value="ORY12523.1"/>
    <property type="molecule type" value="Genomic_DNA"/>
</dbReference>
<evidence type="ECO:0000256" key="1">
    <source>
        <dbReference type="ARBA" id="ARBA00005234"/>
    </source>
</evidence>